<evidence type="ECO:0000313" key="3">
    <source>
        <dbReference type="Proteomes" id="UP001597299"/>
    </source>
</evidence>
<gene>
    <name evidence="2" type="primary">bcsS</name>
    <name evidence="2" type="ORF">ACFSNC_17170</name>
</gene>
<dbReference type="EMBL" id="JBHUHD010000001">
    <property type="protein sequence ID" value="MFD2142142.1"/>
    <property type="molecule type" value="Genomic_DNA"/>
</dbReference>
<keyword evidence="1" id="KW-0732">Signal</keyword>
<dbReference type="Proteomes" id="UP001597299">
    <property type="component" value="Unassembled WGS sequence"/>
</dbReference>
<evidence type="ECO:0000313" key="2">
    <source>
        <dbReference type="EMBL" id="MFD2142142.1"/>
    </source>
</evidence>
<feature type="chain" id="PRO_5045104395" evidence="1">
    <location>
        <begin position="28"/>
        <end position="247"/>
    </location>
</feature>
<comment type="caution">
    <text evidence="2">The sequence shown here is derived from an EMBL/GenBank/DDBJ whole genome shotgun (WGS) entry which is preliminary data.</text>
</comment>
<keyword evidence="3" id="KW-1185">Reference proteome</keyword>
<evidence type="ECO:0000256" key="1">
    <source>
        <dbReference type="SAM" id="SignalP"/>
    </source>
</evidence>
<proteinExistence type="predicted"/>
<organism evidence="2 3">
    <name type="scientific">Ancylobacter oerskovii</name>
    <dbReference type="NCBI Taxonomy" id="459519"/>
    <lineage>
        <taxon>Bacteria</taxon>
        <taxon>Pseudomonadati</taxon>
        <taxon>Pseudomonadota</taxon>
        <taxon>Alphaproteobacteria</taxon>
        <taxon>Hyphomicrobiales</taxon>
        <taxon>Xanthobacteraceae</taxon>
        <taxon>Ancylobacter</taxon>
    </lineage>
</organism>
<protein>
    <submittedName>
        <fullName evidence="2">Cellulose biosynthesis protein BcsS</fullName>
    </submittedName>
</protein>
<accession>A0ABW4Z0Y0</accession>
<dbReference type="InterPro" id="IPR031485">
    <property type="entry name" value="CBP_BcsS"/>
</dbReference>
<name>A0ABW4Z0Y0_9HYPH</name>
<dbReference type="RefSeq" id="WP_246548301.1">
    <property type="nucleotide sequence ID" value="NZ_JAHBGB010000006.1"/>
</dbReference>
<dbReference type="Pfam" id="PF17036">
    <property type="entry name" value="CBP_BcsS"/>
    <property type="match status" value="1"/>
</dbReference>
<reference evidence="3" key="1">
    <citation type="journal article" date="2019" name="Int. J. Syst. Evol. Microbiol.">
        <title>The Global Catalogue of Microorganisms (GCM) 10K type strain sequencing project: providing services to taxonomists for standard genome sequencing and annotation.</title>
        <authorList>
            <consortium name="The Broad Institute Genomics Platform"/>
            <consortium name="The Broad Institute Genome Sequencing Center for Infectious Disease"/>
            <person name="Wu L."/>
            <person name="Ma J."/>
        </authorList>
    </citation>
    <scope>NUCLEOTIDE SEQUENCE [LARGE SCALE GENOMIC DNA]</scope>
    <source>
        <strain evidence="3">CCM 7435</strain>
    </source>
</reference>
<sequence>MAGLDRLAMRLLLVVVASDAACTAAGAEETARPNPFAGRSYFYSGVDVARDTSYGWAGAAWSPFGLMEEEGFRLRAQGGGGRYSYRTDDVPGGWNSASKLEGEVLAGWQFLAGGHALAIYGGVNVRQDTLDRPDPSNRDQGSHVGIKGVVEWFYRPAPDWVASAAAGASTADETASARASLGRRLNEHIELGTEATGYTDWFSNTAGAGLYIANPLPGRQWRLAGGWRWSSDSPDGAYGTLSFYAPF</sequence>
<feature type="signal peptide" evidence="1">
    <location>
        <begin position="1"/>
        <end position="27"/>
    </location>
</feature>